<keyword evidence="3" id="KW-1185">Reference proteome</keyword>
<sequence>MFTDTKIKSKTVPHNFGPLKNASGNARVYSSDGGFAEFWINVQNEQIVQAAFITSNSKECMLSCSALAEIAEGMKLSRAYSFSQNELKDYADLKTAAGCTENAIAALKEAILNYQKAVTEIT</sequence>
<gene>
    <name evidence="2" type="ORF">L21SP3_01825</name>
</gene>
<dbReference type="SUPFAM" id="SSF82649">
    <property type="entry name" value="SufE/NifU"/>
    <property type="match status" value="1"/>
</dbReference>
<dbReference type="AlphaFoldDB" id="A0A1Q2HRZ9"/>
<dbReference type="InterPro" id="IPR002871">
    <property type="entry name" value="NIF_FeS_clus_asmbl_NifU_N"/>
</dbReference>
<dbReference type="OrthoDB" id="9911365at2"/>
<dbReference type="GO" id="GO:0016226">
    <property type="term" value="P:iron-sulfur cluster assembly"/>
    <property type="evidence" value="ECO:0007669"/>
    <property type="project" value="InterPro"/>
</dbReference>
<proteinExistence type="predicted"/>
<dbReference type="Pfam" id="PF01592">
    <property type="entry name" value="NifU_N"/>
    <property type="match status" value="1"/>
</dbReference>
<evidence type="ECO:0000313" key="3">
    <source>
        <dbReference type="Proteomes" id="UP000188273"/>
    </source>
</evidence>
<protein>
    <submittedName>
        <fullName evidence="2">FeS cluster assembly scaffold protein NifU</fullName>
    </submittedName>
</protein>
<dbReference type="KEGG" id="pbu:L21SP3_01825"/>
<dbReference type="Gene3D" id="3.90.1010.10">
    <property type="match status" value="1"/>
</dbReference>
<name>A0A1Q2HRZ9_9BACT</name>
<dbReference type="GO" id="GO:0051536">
    <property type="term" value="F:iron-sulfur cluster binding"/>
    <property type="evidence" value="ECO:0007669"/>
    <property type="project" value="InterPro"/>
</dbReference>
<organism evidence="2 3">
    <name type="scientific">Sedimentisphaera cyanobacteriorum</name>
    <dbReference type="NCBI Taxonomy" id="1940790"/>
    <lineage>
        <taxon>Bacteria</taxon>
        <taxon>Pseudomonadati</taxon>
        <taxon>Planctomycetota</taxon>
        <taxon>Phycisphaerae</taxon>
        <taxon>Sedimentisphaerales</taxon>
        <taxon>Sedimentisphaeraceae</taxon>
        <taxon>Sedimentisphaera</taxon>
    </lineage>
</organism>
<accession>A0A1Q2HRZ9</accession>
<evidence type="ECO:0000313" key="2">
    <source>
        <dbReference type="EMBL" id="AQQ10003.1"/>
    </source>
</evidence>
<dbReference type="GO" id="GO:0005506">
    <property type="term" value="F:iron ion binding"/>
    <property type="evidence" value="ECO:0007669"/>
    <property type="project" value="InterPro"/>
</dbReference>
<dbReference type="EMBL" id="CP019633">
    <property type="protein sequence ID" value="AQQ10003.1"/>
    <property type="molecule type" value="Genomic_DNA"/>
</dbReference>
<dbReference type="Proteomes" id="UP000188273">
    <property type="component" value="Chromosome"/>
</dbReference>
<evidence type="ECO:0000259" key="1">
    <source>
        <dbReference type="Pfam" id="PF01592"/>
    </source>
</evidence>
<feature type="domain" description="NIF system FeS cluster assembly NifU N-terminal" evidence="1">
    <location>
        <begin position="12"/>
        <end position="117"/>
    </location>
</feature>
<dbReference type="RefSeq" id="WP_161488165.1">
    <property type="nucleotide sequence ID" value="NZ_CP019633.1"/>
</dbReference>
<dbReference type="STRING" id="1940790.L21SP3_01825"/>
<reference evidence="3" key="1">
    <citation type="submission" date="2017-02" db="EMBL/GenBank/DDBJ databases">
        <title>Comparative genomics and description of representatives of a novel lineage of planctomycetes thriving in anoxic sediments.</title>
        <authorList>
            <person name="Spring S."/>
            <person name="Bunk B."/>
            <person name="Sproer C."/>
            <person name="Klenk H.-P."/>
        </authorList>
    </citation>
    <scope>NUCLEOTIDE SEQUENCE [LARGE SCALE GENOMIC DNA]</scope>
    <source>
        <strain evidence="3">L21-RPul-D3</strain>
    </source>
</reference>